<dbReference type="InterPro" id="IPR014755">
    <property type="entry name" value="Cu-Rt/internalin_Ig-like"/>
</dbReference>
<evidence type="ECO:0000313" key="4">
    <source>
        <dbReference type="EMBL" id="EOZ98034.1"/>
    </source>
</evidence>
<dbReference type="PROSITE" id="PS51841">
    <property type="entry name" value="LTD"/>
    <property type="match status" value="2"/>
</dbReference>
<feature type="domain" description="LTD" evidence="3">
    <location>
        <begin position="821"/>
        <end position="951"/>
    </location>
</feature>
<evidence type="ECO:0000313" key="5">
    <source>
        <dbReference type="Proteomes" id="UP000006073"/>
    </source>
</evidence>
<accession>S2DGJ1</accession>
<evidence type="ECO:0000256" key="1">
    <source>
        <dbReference type="ARBA" id="ARBA00022729"/>
    </source>
</evidence>
<name>S2DGJ1_INDAL</name>
<keyword evidence="5" id="KW-1185">Reference proteome</keyword>
<dbReference type="eggNOG" id="COG4288">
    <property type="taxonomic scope" value="Bacteria"/>
</dbReference>
<evidence type="ECO:0000256" key="2">
    <source>
        <dbReference type="SAM" id="MobiDB-lite"/>
    </source>
</evidence>
<keyword evidence="1" id="KW-0732">Signal</keyword>
<dbReference type="Gene3D" id="2.60.40.1220">
    <property type="match status" value="2"/>
</dbReference>
<dbReference type="Pfam" id="PF00932">
    <property type="entry name" value="LTD"/>
    <property type="match status" value="2"/>
</dbReference>
<feature type="domain" description="LTD" evidence="3">
    <location>
        <begin position="558"/>
        <end position="680"/>
    </location>
</feature>
<dbReference type="InterPro" id="IPR001322">
    <property type="entry name" value="Lamin_tail_dom"/>
</dbReference>
<feature type="region of interest" description="Disordered" evidence="2">
    <location>
        <begin position="977"/>
        <end position="997"/>
    </location>
</feature>
<dbReference type="Gene3D" id="2.60.40.4070">
    <property type="match status" value="1"/>
</dbReference>
<dbReference type="SUPFAM" id="SSF74853">
    <property type="entry name" value="Lamin A/C globular tail domain"/>
    <property type="match status" value="2"/>
</dbReference>
<evidence type="ECO:0000259" key="3">
    <source>
        <dbReference type="PROSITE" id="PS51841"/>
    </source>
</evidence>
<dbReference type="STRING" id="1189612.A33Q_1541"/>
<dbReference type="Proteomes" id="UP000006073">
    <property type="component" value="Unassembled WGS sequence"/>
</dbReference>
<reference evidence="4 5" key="1">
    <citation type="journal article" date="2013" name="Genome Announc.">
        <title>Draft Genome Sequence of Indibacter alkaliphilus Strain LW1T, Isolated from Lonar Lake, a Haloalkaline Lake in the Buldana District of Maharashtra, India.</title>
        <authorList>
            <person name="Singh A."/>
            <person name="Kumar Jangir P."/>
            <person name="Sharma R."/>
            <person name="Singh A."/>
            <person name="Kumar Pinnaka A."/>
            <person name="Shivaji S."/>
        </authorList>
    </citation>
    <scope>NUCLEOTIDE SEQUENCE [LARGE SCALE GENOMIC DNA]</scope>
    <source>
        <strain evidence="5">CCUG 57479 / KCTC 22604 / LW1</strain>
    </source>
</reference>
<sequence length="1110" mass="124693">MRSILFLATLGNYLLSVFLISLFHPALAQVQDFENSFAIVNHPEEFLPSWSANEVRNNAARVFQANTEGRFGTRALGVQPISSFNGEIYFKTSTVDFLNPKLAFFAKSKINGSGNRPAMLFVSFSEDGLSFDSEIPVGDENTFPNLNKTYSLFEITIPEDLHRKNELWIKFHVKYGPGTGSAARFFMDDVGLFEFEEAVDPIIVKNTSVLNPYTLQLDFNKKINTPAIHQVQISNNRILELLHPSDTTLIIYTNSELIHEGKVDLVDISEKESSKKESVSTVIENEFITLGNLNIQGPKNILLGFSQPFQANSVSQTSHFSINETPPQDISLLENGYDVILHLASNLQLGQEVQVLASSLVNKLSIPNPNNSSVFILYEDYVEDLFVKDAQTLILKSKIDLNKENTESLNFEIEERTDIKLSPILTGDQEVTLKSNTAFEEGVAYSLILPSRESKRGMYIPGSIHNFIFDTLPPSLIEIKAIAQSRLMLVFSEEIDPIFASILNNFEILGQNPIRVSLQKNHVILDWDLIFEKDETYTLQIETVSDLQGNSISNISKNFTFEEEQKLGFKDVVLNEIMPAPRATNPLPNVEFVELYNPTEKPLYLGGMQLANSRRESILPSAVIEPKAYLILCPRNQASQFEKYGDVLGLSNWPTLLNTADQVKLLSAENEILDSLNYDRDTFGGTAIANGGYSLEIANPYLNCYLPSNIKVSQAENRGTPGSKNSVYTDTPDFSEPVFEKSLVIDPHKVLLEFSKILQQDLRSLLIETTPSLKLKNVEIGETQNSLILTFAEPIKVDIKYKLKILNLRDCVGNAFNKTSEVYFVMPSDANEGDIIINEVLFNPRTGAPKFVEIYNSSAKFLNLKDWKLANLNSDEEVANRRVLFPQDFILEPHSFLIFTTDSEKLKQEYPKGKEKNFIELNTLPSYPISAGNVILLNPDESLIEIFSYSDKMHHPLLKETKGVSLERLSPTSPVNDLNNWHSASSTEGYASPGYRNSQNFEGNHGMGIEIQPRVFVPEAAGEQPFTTISYRMPQSGNIATLRIYSATGALVRELCQNAIWGENGFYLWDGTDSNSRKVRPGYYVVWLEIFDLQGKVSQIRKTVIVGTKF</sequence>
<organism evidence="4 5">
    <name type="scientific">Indibacter alkaliphilus (strain CCUG 57479 / KCTC 22604 / LW1)</name>
    <dbReference type="NCBI Taxonomy" id="1189612"/>
    <lineage>
        <taxon>Bacteria</taxon>
        <taxon>Pseudomonadati</taxon>
        <taxon>Bacteroidota</taxon>
        <taxon>Cytophagia</taxon>
        <taxon>Cytophagales</taxon>
        <taxon>Cyclobacteriaceae</taxon>
    </lineage>
</organism>
<dbReference type="Gene3D" id="2.60.40.1260">
    <property type="entry name" value="Lamin Tail domain"/>
    <property type="match status" value="1"/>
</dbReference>
<dbReference type="EMBL" id="ALWO02000025">
    <property type="protein sequence ID" value="EOZ98034.1"/>
    <property type="molecule type" value="Genomic_DNA"/>
</dbReference>
<protein>
    <recommendedName>
        <fullName evidence="3">LTD domain-containing protein</fullName>
    </recommendedName>
</protein>
<dbReference type="InterPro" id="IPR036415">
    <property type="entry name" value="Lamin_tail_dom_sf"/>
</dbReference>
<dbReference type="AlphaFoldDB" id="S2DGJ1"/>
<comment type="caution">
    <text evidence="4">The sequence shown here is derived from an EMBL/GenBank/DDBJ whole genome shotgun (WGS) entry which is preliminary data.</text>
</comment>
<proteinExistence type="predicted"/>
<gene>
    <name evidence="4" type="ORF">A33Q_1541</name>
</gene>